<evidence type="ECO:0000256" key="8">
    <source>
        <dbReference type="ARBA" id="ARBA00022553"/>
    </source>
</evidence>
<evidence type="ECO:0000256" key="18">
    <source>
        <dbReference type="ARBA" id="ARBA00030800"/>
    </source>
</evidence>
<dbReference type="Proteomes" id="UP000599688">
    <property type="component" value="Unassembled WGS sequence"/>
</dbReference>
<dbReference type="InterPro" id="IPR050482">
    <property type="entry name" value="Sensor_HK_TwoCompSys"/>
</dbReference>
<dbReference type="Gene3D" id="1.25.40.10">
    <property type="entry name" value="Tetratricopeptide repeat domain"/>
    <property type="match status" value="1"/>
</dbReference>
<dbReference type="PROSITE" id="PS50109">
    <property type="entry name" value="HIS_KIN"/>
    <property type="match status" value="1"/>
</dbReference>
<keyword evidence="11" id="KW-0547">Nucleotide-binding</keyword>
<keyword evidence="19" id="KW-1133">Transmembrane helix</keyword>
<evidence type="ECO:0000256" key="12">
    <source>
        <dbReference type="ARBA" id="ARBA00022777"/>
    </source>
</evidence>
<accession>A0A916ZQ99</accession>
<evidence type="ECO:0000256" key="10">
    <source>
        <dbReference type="ARBA" id="ARBA00022723"/>
    </source>
</evidence>
<dbReference type="EC" id="2.7.13.3" evidence="4"/>
<keyword evidence="12 21" id="KW-0418">Kinase</keyword>
<sequence length="599" mass="69461">MLIQTSYAQYDQVLDLLYYRKFEEANKIITEDFDGYDEKLLTAMTACEKNDLATSFKILFEIDTLQLNDYQKAFYYKFLAHTYDNNVERGLSLKNFSIAQKKLKKLNLEDFYNEINLYIYFIYDSNEPFKEKAPAVLQEMYENAVENDNKRQTIQALIELGFNEYFKGNEAGFFEKFDEAFAIANKTKDVMDLAKLHSFYGIIYGEYIGDYDKAEFHYEKSYELYSQVSDKYKGKPLLLSQSYIYAYQEDFNTAIQYLLRADKEPDTELNLNVNEYIYKELANNYEEIGKTDSALYYTKKYVKLRNEINEKQQFINITRFEAEKKEKENTILIQENQRNTILLIFFGVVLLALLVVGYLIYANSKRKQVLLTKERELAEQKNKSLLKEQELKSIDAMLEGQEKERQRLASDLHDNIGSSLTSVKMHFNKIKQQLKDKTYDENLFEKTDNLLAETYQEIRNLAHIKNAGVLAKDGLVPALNKLVDKSSNPPSFIIELNIFDLDKRLKNALEIGIFRIIQELITNAIKHAKASKLSIAITNHGDLISIIVEDNGVGFNVQDNINEGLGIESIQKRVKHLSGEIEIESTANKGTTVLIDLPL</sequence>
<feature type="domain" description="Histidine kinase" evidence="20">
    <location>
        <begin position="513"/>
        <end position="599"/>
    </location>
</feature>
<dbReference type="AlphaFoldDB" id="A0A916ZQ99"/>
<evidence type="ECO:0000256" key="9">
    <source>
        <dbReference type="ARBA" id="ARBA00022679"/>
    </source>
</evidence>
<evidence type="ECO:0000256" key="16">
    <source>
        <dbReference type="ARBA" id="ARBA00023014"/>
    </source>
</evidence>
<dbReference type="InterPro" id="IPR011990">
    <property type="entry name" value="TPR-like_helical_dom_sf"/>
</dbReference>
<keyword evidence="10" id="KW-0479">Metal-binding</keyword>
<dbReference type="CDD" id="cd16917">
    <property type="entry name" value="HATPase_UhpB-NarQ-NarX-like"/>
    <property type="match status" value="1"/>
</dbReference>
<evidence type="ECO:0000256" key="1">
    <source>
        <dbReference type="ARBA" id="ARBA00000085"/>
    </source>
</evidence>
<dbReference type="PRINTS" id="PR00344">
    <property type="entry name" value="BCTRLSENSOR"/>
</dbReference>
<dbReference type="GO" id="GO:0005524">
    <property type="term" value="F:ATP binding"/>
    <property type="evidence" value="ECO:0007669"/>
    <property type="project" value="UniProtKB-KW"/>
</dbReference>
<dbReference type="Gene3D" id="1.20.5.1930">
    <property type="match status" value="1"/>
</dbReference>
<evidence type="ECO:0000256" key="15">
    <source>
        <dbReference type="ARBA" id="ARBA00023012"/>
    </source>
</evidence>
<evidence type="ECO:0000256" key="3">
    <source>
        <dbReference type="ARBA" id="ARBA00004496"/>
    </source>
</evidence>
<evidence type="ECO:0000256" key="17">
    <source>
        <dbReference type="ARBA" id="ARBA00024827"/>
    </source>
</evidence>
<keyword evidence="8" id="KW-0597">Phosphoprotein</keyword>
<proteinExistence type="predicted"/>
<reference evidence="21 22" key="1">
    <citation type="journal article" date="2014" name="Int. J. Syst. Evol. Microbiol.">
        <title>Complete genome sequence of Corynebacterium casei LMG S-19264T (=DSM 44701T), isolated from a smear-ripened cheese.</title>
        <authorList>
            <consortium name="US DOE Joint Genome Institute (JGI-PGF)"/>
            <person name="Walter F."/>
            <person name="Albersmeier A."/>
            <person name="Kalinowski J."/>
            <person name="Ruckert C."/>
        </authorList>
    </citation>
    <scope>NUCLEOTIDE SEQUENCE [LARGE SCALE GENOMIC DNA]</scope>
    <source>
        <strain evidence="21 22">CGMCC 1.12925</strain>
    </source>
</reference>
<dbReference type="PANTHER" id="PTHR24421:SF10">
    <property type="entry name" value="NITRATE_NITRITE SENSOR PROTEIN NARQ"/>
    <property type="match status" value="1"/>
</dbReference>
<evidence type="ECO:0000313" key="22">
    <source>
        <dbReference type="Proteomes" id="UP000599688"/>
    </source>
</evidence>
<feature type="transmembrane region" description="Helical" evidence="19">
    <location>
        <begin position="341"/>
        <end position="361"/>
    </location>
</feature>
<keyword evidence="14" id="KW-0408">Iron</keyword>
<dbReference type="GO" id="GO:0016020">
    <property type="term" value="C:membrane"/>
    <property type="evidence" value="ECO:0007669"/>
    <property type="project" value="InterPro"/>
</dbReference>
<keyword evidence="19" id="KW-0472">Membrane</keyword>
<dbReference type="GO" id="GO:0000155">
    <property type="term" value="F:phosphorelay sensor kinase activity"/>
    <property type="evidence" value="ECO:0007669"/>
    <property type="project" value="InterPro"/>
</dbReference>
<keyword evidence="13" id="KW-0067">ATP-binding</keyword>
<dbReference type="InterPro" id="IPR004358">
    <property type="entry name" value="Sig_transdc_His_kin-like_C"/>
</dbReference>
<keyword evidence="16" id="KW-0411">Iron-sulfur</keyword>
<evidence type="ECO:0000256" key="19">
    <source>
        <dbReference type="SAM" id="Phobius"/>
    </source>
</evidence>
<evidence type="ECO:0000256" key="4">
    <source>
        <dbReference type="ARBA" id="ARBA00012438"/>
    </source>
</evidence>
<gene>
    <name evidence="21" type="ORF">GCM10010831_04710</name>
</gene>
<dbReference type="Pfam" id="PF07730">
    <property type="entry name" value="HisKA_3"/>
    <property type="match status" value="1"/>
</dbReference>
<name>A0A916ZQ99_9FLAO</name>
<comment type="caution">
    <text evidence="21">The sequence shown here is derived from an EMBL/GenBank/DDBJ whole genome shotgun (WGS) entry which is preliminary data.</text>
</comment>
<dbReference type="SMART" id="SM00387">
    <property type="entry name" value="HATPase_c"/>
    <property type="match status" value="1"/>
</dbReference>
<dbReference type="Gene3D" id="3.30.565.10">
    <property type="entry name" value="Histidine kinase-like ATPase, C-terminal domain"/>
    <property type="match status" value="1"/>
</dbReference>
<keyword evidence="7" id="KW-0963">Cytoplasm</keyword>
<comment type="catalytic activity">
    <reaction evidence="1">
        <text>ATP + protein L-histidine = ADP + protein N-phospho-L-histidine.</text>
        <dbReference type="EC" id="2.7.13.3"/>
    </reaction>
</comment>
<dbReference type="GO" id="GO:0046872">
    <property type="term" value="F:metal ion binding"/>
    <property type="evidence" value="ECO:0007669"/>
    <property type="project" value="UniProtKB-KW"/>
</dbReference>
<evidence type="ECO:0000259" key="20">
    <source>
        <dbReference type="PROSITE" id="PS50109"/>
    </source>
</evidence>
<evidence type="ECO:0000256" key="6">
    <source>
        <dbReference type="ARBA" id="ARBA00022485"/>
    </source>
</evidence>
<protein>
    <recommendedName>
        <fullName evidence="5">Oxygen sensor histidine kinase NreB</fullName>
        <ecNumber evidence="4">2.7.13.3</ecNumber>
    </recommendedName>
    <alternativeName>
        <fullName evidence="18">Nitrogen regulation protein B</fullName>
    </alternativeName>
</protein>
<dbReference type="EMBL" id="BMGL01000002">
    <property type="protein sequence ID" value="GGE06170.1"/>
    <property type="molecule type" value="Genomic_DNA"/>
</dbReference>
<dbReference type="GO" id="GO:0005737">
    <property type="term" value="C:cytoplasm"/>
    <property type="evidence" value="ECO:0007669"/>
    <property type="project" value="UniProtKB-SubCell"/>
</dbReference>
<dbReference type="InterPro" id="IPR036890">
    <property type="entry name" value="HATPase_C_sf"/>
</dbReference>
<organism evidence="21 22">
    <name type="scientific">Psychroflexus salis</name>
    <dbReference type="NCBI Taxonomy" id="1526574"/>
    <lineage>
        <taxon>Bacteria</taxon>
        <taxon>Pseudomonadati</taxon>
        <taxon>Bacteroidota</taxon>
        <taxon>Flavobacteriia</taxon>
        <taxon>Flavobacteriales</taxon>
        <taxon>Flavobacteriaceae</taxon>
        <taxon>Psychroflexus</taxon>
    </lineage>
</organism>
<comment type="subcellular location">
    <subcellularLocation>
        <location evidence="3">Cytoplasm</location>
    </subcellularLocation>
</comment>
<dbReference type="SUPFAM" id="SSF55874">
    <property type="entry name" value="ATPase domain of HSP90 chaperone/DNA topoisomerase II/histidine kinase"/>
    <property type="match status" value="1"/>
</dbReference>
<dbReference type="GO" id="GO:0051539">
    <property type="term" value="F:4 iron, 4 sulfur cluster binding"/>
    <property type="evidence" value="ECO:0007669"/>
    <property type="project" value="UniProtKB-KW"/>
</dbReference>
<evidence type="ECO:0000256" key="7">
    <source>
        <dbReference type="ARBA" id="ARBA00022490"/>
    </source>
</evidence>
<dbReference type="InterPro" id="IPR003594">
    <property type="entry name" value="HATPase_dom"/>
</dbReference>
<keyword evidence="15" id="KW-0902">Two-component regulatory system</keyword>
<evidence type="ECO:0000256" key="2">
    <source>
        <dbReference type="ARBA" id="ARBA00001966"/>
    </source>
</evidence>
<evidence type="ECO:0000256" key="11">
    <source>
        <dbReference type="ARBA" id="ARBA00022741"/>
    </source>
</evidence>
<dbReference type="InterPro" id="IPR011712">
    <property type="entry name" value="Sig_transdc_His_kin_sub3_dim/P"/>
</dbReference>
<evidence type="ECO:0000256" key="13">
    <source>
        <dbReference type="ARBA" id="ARBA00022840"/>
    </source>
</evidence>
<dbReference type="GO" id="GO:0046983">
    <property type="term" value="F:protein dimerization activity"/>
    <property type="evidence" value="ECO:0007669"/>
    <property type="project" value="InterPro"/>
</dbReference>
<comment type="cofactor">
    <cofactor evidence="2">
        <name>[4Fe-4S] cluster</name>
        <dbReference type="ChEBI" id="CHEBI:49883"/>
    </cofactor>
</comment>
<keyword evidence="19" id="KW-0812">Transmembrane</keyword>
<dbReference type="SUPFAM" id="SSF48452">
    <property type="entry name" value="TPR-like"/>
    <property type="match status" value="1"/>
</dbReference>
<dbReference type="InterPro" id="IPR005467">
    <property type="entry name" value="His_kinase_dom"/>
</dbReference>
<evidence type="ECO:0000256" key="14">
    <source>
        <dbReference type="ARBA" id="ARBA00023004"/>
    </source>
</evidence>
<keyword evidence="22" id="KW-1185">Reference proteome</keyword>
<evidence type="ECO:0000313" key="21">
    <source>
        <dbReference type="EMBL" id="GGE06170.1"/>
    </source>
</evidence>
<comment type="function">
    <text evidence="17">Member of the two-component regulatory system NreB/NreC involved in the control of dissimilatory nitrate/nitrite reduction in response to oxygen. NreB functions as a direct oxygen sensor histidine kinase which is autophosphorylated, in the absence of oxygen, probably at the conserved histidine residue, and transfers its phosphate group probably to a conserved aspartate residue of NreC. NreB/NreC activates the expression of the nitrate (narGHJI) and nitrite (nir) reductase operons, as well as the putative nitrate transporter gene narT.</text>
</comment>
<evidence type="ECO:0000256" key="5">
    <source>
        <dbReference type="ARBA" id="ARBA00017322"/>
    </source>
</evidence>
<keyword evidence="6" id="KW-0004">4Fe-4S</keyword>
<keyword evidence="9" id="KW-0808">Transferase</keyword>
<dbReference type="Pfam" id="PF02518">
    <property type="entry name" value="HATPase_c"/>
    <property type="match status" value="1"/>
</dbReference>
<dbReference type="PANTHER" id="PTHR24421">
    <property type="entry name" value="NITRATE/NITRITE SENSOR PROTEIN NARX-RELATED"/>
    <property type="match status" value="1"/>
</dbReference>